<name>T0ZE72_9ZZZZ</name>
<dbReference type="AlphaFoldDB" id="T0ZE72"/>
<organism evidence="1">
    <name type="scientific">mine drainage metagenome</name>
    <dbReference type="NCBI Taxonomy" id="410659"/>
    <lineage>
        <taxon>unclassified sequences</taxon>
        <taxon>metagenomes</taxon>
        <taxon>ecological metagenomes</taxon>
    </lineage>
</organism>
<dbReference type="EMBL" id="AUZX01011669">
    <property type="protein sequence ID" value="EQD42527.1"/>
    <property type="molecule type" value="Genomic_DNA"/>
</dbReference>
<dbReference type="SUPFAM" id="SSF51445">
    <property type="entry name" value="(Trans)glycosidases"/>
    <property type="match status" value="1"/>
</dbReference>
<sequence length="256" mass="29303">MQIDGFRFDLASTLARELYKVNMLSPFLATINQDPIISTSKLIAEPWDVGPGGYQVGNFPPKWAEWNGKYRDLVRRFWRGDPGVLGEFATRLSGSPDLYQENGRKPKASINFVTSHDGFTLLDLVSYNNKHNESNGMFFEGGTEENYSNNFGIEGQTTDKEIIGRRFRRMKNYILTVLVSQGVPMILGGDEIGRTQMGNNNSFCQDNQINWFNWNLDLERLELLNFTKHIIGLRRSNPVLMRRNFFRDGVTQGTND</sequence>
<dbReference type="Gene3D" id="3.20.20.80">
    <property type="entry name" value="Glycosidases"/>
    <property type="match status" value="1"/>
</dbReference>
<reference evidence="1" key="1">
    <citation type="submission" date="2013-08" db="EMBL/GenBank/DDBJ databases">
        <authorList>
            <person name="Mendez C."/>
            <person name="Richter M."/>
            <person name="Ferrer M."/>
            <person name="Sanchez J."/>
        </authorList>
    </citation>
    <scope>NUCLEOTIDE SEQUENCE</scope>
</reference>
<protein>
    <submittedName>
        <fullName evidence="1">Glycogen debranching enzyme GlgX</fullName>
    </submittedName>
</protein>
<gene>
    <name evidence="1" type="ORF">B1A_15891</name>
</gene>
<accession>T0ZE72</accession>
<evidence type="ECO:0000313" key="1">
    <source>
        <dbReference type="EMBL" id="EQD42527.1"/>
    </source>
</evidence>
<dbReference type="PANTHER" id="PTHR43002">
    <property type="entry name" value="GLYCOGEN DEBRANCHING ENZYME"/>
    <property type="match status" value="1"/>
</dbReference>
<dbReference type="InterPro" id="IPR017853">
    <property type="entry name" value="GH"/>
</dbReference>
<feature type="non-terminal residue" evidence="1">
    <location>
        <position position="256"/>
    </location>
</feature>
<proteinExistence type="predicted"/>
<reference evidence="1" key="2">
    <citation type="journal article" date="2014" name="ISME J.">
        <title>Microbial stratification in low pH oxic and suboxic macroscopic growths along an acid mine drainage.</title>
        <authorList>
            <person name="Mendez-Garcia C."/>
            <person name="Mesa V."/>
            <person name="Sprenger R.R."/>
            <person name="Richter M."/>
            <person name="Diez M.S."/>
            <person name="Solano J."/>
            <person name="Bargiela R."/>
            <person name="Golyshina O.V."/>
            <person name="Manteca A."/>
            <person name="Ramos J.L."/>
            <person name="Gallego J.R."/>
            <person name="Llorente I."/>
            <person name="Martins Dos Santos V.A."/>
            <person name="Jensen O.N."/>
            <person name="Pelaez A.I."/>
            <person name="Sanchez J."/>
            <person name="Ferrer M."/>
        </authorList>
    </citation>
    <scope>NUCLEOTIDE SEQUENCE</scope>
</reference>
<comment type="caution">
    <text evidence="1">The sequence shown here is derived from an EMBL/GenBank/DDBJ whole genome shotgun (WGS) entry which is preliminary data.</text>
</comment>